<dbReference type="PANTHER" id="PTHR42663:SF6">
    <property type="entry name" value="HYDROLASE C777.06C-RELATED"/>
    <property type="match status" value="1"/>
</dbReference>
<sequence>MTVPFRVRVLGCGGSGGVPMIGNVWGDCDPHEPRNRRRRASILVESGTTTVLIDTGPEMREQLLDAHVTRIDAVVYTHAHADHAHGIDDLRQVNWLTRKPLPVYADTVNLEQLVERFDYCFKPQDRPDWFPRPCLVPHTITGPVTIGDLTFIPFHQDHGRLPSLGFRIGDFAYSTDVVHLDEKAWDVLAGVDTWIVDATRIEPHPVHAHLDMALSWIERLKPRRAYLTHMNHTMDYRTLMATLPPGVEPAYDGLVIDMA</sequence>
<protein>
    <submittedName>
        <fullName evidence="2">Phosphoribosyl 1,2-cyclic phosphate phosphodiesterase</fullName>
        <ecNumber evidence="2">3.1.4.55</ecNumber>
    </submittedName>
</protein>
<dbReference type="Proteomes" id="UP000539175">
    <property type="component" value="Unassembled WGS sequence"/>
</dbReference>
<feature type="domain" description="Metallo-beta-lactamase" evidence="1">
    <location>
        <begin position="38"/>
        <end position="229"/>
    </location>
</feature>
<keyword evidence="2" id="KW-0378">Hydrolase</keyword>
<dbReference type="CDD" id="cd16279">
    <property type="entry name" value="metallo-hydrolase-like_MBL-fold"/>
    <property type="match status" value="1"/>
</dbReference>
<dbReference type="SMART" id="SM00849">
    <property type="entry name" value="Lactamase_B"/>
    <property type="match status" value="1"/>
</dbReference>
<dbReference type="EMBL" id="JACIIZ010000004">
    <property type="protein sequence ID" value="MBB6251231.1"/>
    <property type="molecule type" value="Genomic_DNA"/>
</dbReference>
<organism evidence="2 3">
    <name type="scientific">Nitrospirillum iridis</name>
    <dbReference type="NCBI Taxonomy" id="765888"/>
    <lineage>
        <taxon>Bacteria</taxon>
        <taxon>Pseudomonadati</taxon>
        <taxon>Pseudomonadota</taxon>
        <taxon>Alphaproteobacteria</taxon>
        <taxon>Rhodospirillales</taxon>
        <taxon>Azospirillaceae</taxon>
        <taxon>Nitrospirillum</taxon>
    </lineage>
</organism>
<gene>
    <name evidence="2" type="ORF">FHS74_001776</name>
</gene>
<dbReference type="GO" id="GO:0103043">
    <property type="term" value="F:phosphoribosyl 1,2-cyclic phosphate phosphodiesterase activity"/>
    <property type="evidence" value="ECO:0007669"/>
    <property type="project" value="UniProtKB-EC"/>
</dbReference>
<dbReference type="InterPro" id="IPR036866">
    <property type="entry name" value="RibonucZ/Hydroxyglut_hydro"/>
</dbReference>
<dbReference type="RefSeq" id="WP_343066891.1">
    <property type="nucleotide sequence ID" value="NZ_JACIIZ010000004.1"/>
</dbReference>
<dbReference type="SUPFAM" id="SSF56281">
    <property type="entry name" value="Metallo-hydrolase/oxidoreductase"/>
    <property type="match status" value="1"/>
</dbReference>
<comment type="caution">
    <text evidence="2">The sequence shown here is derived from an EMBL/GenBank/DDBJ whole genome shotgun (WGS) entry which is preliminary data.</text>
</comment>
<dbReference type="EC" id="3.1.4.55" evidence="2"/>
<dbReference type="AlphaFoldDB" id="A0A7X0AXP1"/>
<name>A0A7X0AXP1_9PROT</name>
<dbReference type="Gene3D" id="3.60.15.10">
    <property type="entry name" value="Ribonuclease Z/Hydroxyacylglutathione hydrolase-like"/>
    <property type="match status" value="1"/>
</dbReference>
<evidence type="ECO:0000259" key="1">
    <source>
        <dbReference type="SMART" id="SM00849"/>
    </source>
</evidence>
<dbReference type="PANTHER" id="PTHR42663">
    <property type="entry name" value="HYDROLASE C777.06C-RELATED-RELATED"/>
    <property type="match status" value="1"/>
</dbReference>
<evidence type="ECO:0000313" key="3">
    <source>
        <dbReference type="Proteomes" id="UP000539175"/>
    </source>
</evidence>
<dbReference type="InterPro" id="IPR001279">
    <property type="entry name" value="Metallo-B-lactamas"/>
</dbReference>
<accession>A0A7X0AXP1</accession>
<evidence type="ECO:0000313" key="2">
    <source>
        <dbReference type="EMBL" id="MBB6251231.1"/>
    </source>
</evidence>
<dbReference type="Pfam" id="PF12706">
    <property type="entry name" value="Lactamase_B_2"/>
    <property type="match status" value="1"/>
</dbReference>
<reference evidence="2 3" key="1">
    <citation type="submission" date="2020-08" db="EMBL/GenBank/DDBJ databases">
        <title>Genomic Encyclopedia of Type Strains, Phase IV (KMG-IV): sequencing the most valuable type-strain genomes for metagenomic binning, comparative biology and taxonomic classification.</title>
        <authorList>
            <person name="Goeker M."/>
        </authorList>
    </citation>
    <scope>NUCLEOTIDE SEQUENCE [LARGE SCALE GENOMIC DNA]</scope>
    <source>
        <strain evidence="2 3">DSM 22198</strain>
    </source>
</reference>
<proteinExistence type="predicted"/>
<keyword evidence="3" id="KW-1185">Reference proteome</keyword>